<dbReference type="EMBL" id="JAGKHQ010000013">
    <property type="protein sequence ID" value="KAG7501413.1"/>
    <property type="molecule type" value="Genomic_DNA"/>
</dbReference>
<gene>
    <name evidence="2" type="ORF">JOB18_049445</name>
</gene>
<keyword evidence="3" id="KW-1185">Reference proteome</keyword>
<feature type="region of interest" description="Disordered" evidence="1">
    <location>
        <begin position="1"/>
        <end position="20"/>
    </location>
</feature>
<proteinExistence type="predicted"/>
<organism evidence="2 3">
    <name type="scientific">Solea senegalensis</name>
    <name type="common">Senegalese sole</name>
    <dbReference type="NCBI Taxonomy" id="28829"/>
    <lineage>
        <taxon>Eukaryota</taxon>
        <taxon>Metazoa</taxon>
        <taxon>Chordata</taxon>
        <taxon>Craniata</taxon>
        <taxon>Vertebrata</taxon>
        <taxon>Euteleostomi</taxon>
        <taxon>Actinopterygii</taxon>
        <taxon>Neopterygii</taxon>
        <taxon>Teleostei</taxon>
        <taxon>Neoteleostei</taxon>
        <taxon>Acanthomorphata</taxon>
        <taxon>Carangaria</taxon>
        <taxon>Pleuronectiformes</taxon>
        <taxon>Pleuronectoidei</taxon>
        <taxon>Soleidae</taxon>
        <taxon>Solea</taxon>
    </lineage>
</organism>
<evidence type="ECO:0000313" key="3">
    <source>
        <dbReference type="Proteomes" id="UP000693946"/>
    </source>
</evidence>
<evidence type="ECO:0000313" key="2">
    <source>
        <dbReference type="EMBL" id="KAG7501413.1"/>
    </source>
</evidence>
<reference evidence="2 3" key="1">
    <citation type="journal article" date="2021" name="Sci. Rep.">
        <title>Chromosome anchoring in Senegalese sole (Solea senegalensis) reveals sex-associated markers and genome rearrangements in flatfish.</title>
        <authorList>
            <person name="Guerrero-Cozar I."/>
            <person name="Gomez-Garrido J."/>
            <person name="Berbel C."/>
            <person name="Martinez-Blanch J.F."/>
            <person name="Alioto T."/>
            <person name="Claros M.G."/>
            <person name="Gagnaire P.A."/>
            <person name="Manchado M."/>
        </authorList>
    </citation>
    <scope>NUCLEOTIDE SEQUENCE [LARGE SCALE GENOMIC DNA]</scope>
    <source>
        <strain evidence="2">Sse05_10M</strain>
    </source>
</reference>
<dbReference type="Proteomes" id="UP000693946">
    <property type="component" value="Linkage Group LG20"/>
</dbReference>
<name>A0AAV6R7V0_SOLSE</name>
<sequence>MLTHPGPANGKSEWISERHGSTWKMREYEATREDTELNNVNTVSGQLQS</sequence>
<evidence type="ECO:0000256" key="1">
    <source>
        <dbReference type="SAM" id="MobiDB-lite"/>
    </source>
</evidence>
<comment type="caution">
    <text evidence="2">The sequence shown here is derived from an EMBL/GenBank/DDBJ whole genome shotgun (WGS) entry which is preliminary data.</text>
</comment>
<dbReference type="AlphaFoldDB" id="A0AAV6R7V0"/>
<protein>
    <submittedName>
        <fullName evidence="2">Uncharacterized protein</fullName>
    </submittedName>
</protein>
<accession>A0AAV6R7V0</accession>